<dbReference type="Proteomes" id="UP000188637">
    <property type="component" value="Unassembled WGS sequence"/>
</dbReference>
<sequence length="235" mass="26256">MKLEFKNITKKYNKEIILNNLSLDINNVSSIGIIGESGCGKSTLLRQLAGIEDPEIGSISINGISPITQKKQFQETIGYVFQKHNLFPHLTVGQNILLILEKIKKMDIQVAKDILKKLLTQLHLEAVVDKLPSQVSGGQAQRASIARALSTNPILIFMDEPTAALDPILTKEVLKSIIDLKTSGIEFIFVTHEMEFLKQFADYIIFMNKGNIIESGPLDILKNPKTDILKKFLDK</sequence>
<comment type="caution">
    <text evidence="1">The sequence shown here is derived from an EMBL/GenBank/DDBJ whole genome shotgun (WGS) entry which is preliminary data.</text>
</comment>
<dbReference type="EMBL" id="LJHD01000256">
    <property type="protein sequence ID" value="ONI39682.1"/>
    <property type="molecule type" value="Genomic_DNA"/>
</dbReference>
<protein>
    <submittedName>
        <fullName evidence="1">Polar amino acid ABC transporter ATP-binding protein</fullName>
    </submittedName>
</protein>
<keyword evidence="1" id="KW-0067">ATP-binding</keyword>
<keyword evidence="2" id="KW-1185">Reference proteome</keyword>
<name>A0ACC8XB22_9FIRM</name>
<proteinExistence type="predicted"/>
<evidence type="ECO:0000313" key="2">
    <source>
        <dbReference type="Proteomes" id="UP000188637"/>
    </source>
</evidence>
<gene>
    <name evidence="1" type="ORF">AN640_01695</name>
</gene>
<organism evidence="1 2">
    <name type="scientific">Candidatus Epulonipiscium fishelsonii</name>
    <dbReference type="NCBI Taxonomy" id="77094"/>
    <lineage>
        <taxon>Bacteria</taxon>
        <taxon>Bacillati</taxon>
        <taxon>Bacillota</taxon>
        <taxon>Clostridia</taxon>
        <taxon>Lachnospirales</taxon>
        <taxon>Lachnospiraceae</taxon>
        <taxon>Candidatus Epulonipiscium</taxon>
    </lineage>
</organism>
<evidence type="ECO:0000313" key="1">
    <source>
        <dbReference type="EMBL" id="ONI39682.1"/>
    </source>
</evidence>
<accession>A0ACC8XB22</accession>
<reference evidence="1" key="1">
    <citation type="submission" date="2016-08" db="EMBL/GenBank/DDBJ databases">
        <authorList>
            <person name="Ngugi D.K."/>
            <person name="Miyake S."/>
            <person name="Stingl U."/>
        </authorList>
    </citation>
    <scope>NUCLEOTIDE SEQUENCE</scope>
    <source>
        <strain evidence="1">SCG-D08WGA-EpuloA1</strain>
    </source>
</reference>
<keyword evidence="1" id="KW-0547">Nucleotide-binding</keyword>